<evidence type="ECO:0000313" key="3">
    <source>
        <dbReference type="EMBL" id="KKT71366.1"/>
    </source>
</evidence>
<evidence type="ECO:0000313" key="4">
    <source>
        <dbReference type="Proteomes" id="UP000034154"/>
    </source>
</evidence>
<dbReference type="InterPro" id="IPR023577">
    <property type="entry name" value="CYTH_domain"/>
</dbReference>
<evidence type="ECO:0000259" key="2">
    <source>
        <dbReference type="PROSITE" id="PS51707"/>
    </source>
</evidence>
<feature type="active site" description="Proton acceptor" evidence="1">
    <location>
        <position position="17"/>
    </location>
</feature>
<dbReference type="PIRSF" id="PIRSF016487">
    <property type="entry name" value="CYTH_UCP016487"/>
    <property type="match status" value="1"/>
</dbReference>
<reference evidence="3 4" key="1">
    <citation type="journal article" date="2015" name="Nature">
        <title>rRNA introns, odd ribosomes, and small enigmatic genomes across a large radiation of phyla.</title>
        <authorList>
            <person name="Brown C.T."/>
            <person name="Hug L.A."/>
            <person name="Thomas B.C."/>
            <person name="Sharon I."/>
            <person name="Castelle C.J."/>
            <person name="Singh A."/>
            <person name="Wilkins M.J."/>
            <person name="Williams K.H."/>
            <person name="Banfield J.F."/>
        </authorList>
    </citation>
    <scope>NUCLEOTIDE SEQUENCE [LARGE SCALE GENOMIC DNA]</scope>
</reference>
<comment type="caution">
    <text evidence="3">The sequence shown here is derived from an EMBL/GenBank/DDBJ whole genome shotgun (WGS) entry which is preliminary data.</text>
</comment>
<proteinExistence type="predicted"/>
<dbReference type="PANTHER" id="PTHR40114">
    <property type="entry name" value="SLR0698 PROTEIN"/>
    <property type="match status" value="1"/>
</dbReference>
<accession>A0A0G1JIB0</accession>
<feature type="domain" description="CYTH" evidence="2">
    <location>
        <begin position="1"/>
        <end position="137"/>
    </location>
</feature>
<dbReference type="InterPro" id="IPR033469">
    <property type="entry name" value="CYTH-like_dom_sf"/>
</dbReference>
<dbReference type="PROSITE" id="PS51707">
    <property type="entry name" value="CYTH"/>
    <property type="match status" value="1"/>
</dbReference>
<dbReference type="PANTHER" id="PTHR40114:SF1">
    <property type="entry name" value="SLR0698 PROTEIN"/>
    <property type="match status" value="1"/>
</dbReference>
<dbReference type="SUPFAM" id="SSF55154">
    <property type="entry name" value="CYTH-like phosphatases"/>
    <property type="match status" value="1"/>
</dbReference>
<dbReference type="InterPro" id="IPR012042">
    <property type="entry name" value="NeuTTM/CthTTM-like"/>
</dbReference>
<feature type="non-terminal residue" evidence="3">
    <location>
        <position position="1"/>
    </location>
</feature>
<sequence length="146" mass="16506">LPENLSKYPHKDIEQGYLALDADGTVVRLRRKGDKFFETVKKGFGLVRTELEVEISGEQFEAFWPTTVGKRLEKTRYEIPGEYGTIELDIYGGRLEGVITAEVEFDSAEAANSFVPPEWFGLEVTDDLRYSNHSLALEGKPGEFLK</sequence>
<dbReference type="EMBL" id="LCJB01000018">
    <property type="protein sequence ID" value="KKT71366.1"/>
    <property type="molecule type" value="Genomic_DNA"/>
</dbReference>
<name>A0A0G1JIB0_9BACT</name>
<protein>
    <submittedName>
        <fullName evidence="3">Adenylate cyclase</fullName>
    </submittedName>
</protein>
<dbReference type="Gene3D" id="2.40.320.10">
    <property type="entry name" value="Hypothetical Protein Pfu-838710-001"/>
    <property type="match status" value="1"/>
</dbReference>
<evidence type="ECO:0000256" key="1">
    <source>
        <dbReference type="PIRSR" id="PIRSR016487-1"/>
    </source>
</evidence>
<dbReference type="Proteomes" id="UP000034154">
    <property type="component" value="Unassembled WGS sequence"/>
</dbReference>
<gene>
    <name evidence="3" type="ORF">UW63_C0018G0001</name>
</gene>
<dbReference type="AlphaFoldDB" id="A0A0G1JIB0"/>
<organism evidence="3 4">
    <name type="scientific">Candidatus Uhrbacteria bacterium GW2011_GWF2_44_350</name>
    <dbReference type="NCBI Taxonomy" id="1619000"/>
    <lineage>
        <taxon>Bacteria</taxon>
        <taxon>Candidatus Uhriibacteriota</taxon>
    </lineage>
</organism>